<dbReference type="AlphaFoldDB" id="A0A0K2U4V3"/>
<proteinExistence type="predicted"/>
<name>A0A0K2U4V3_LEPSM</name>
<dbReference type="EMBL" id="HACA01015887">
    <property type="protein sequence ID" value="CDW33248.1"/>
    <property type="molecule type" value="Transcribed_RNA"/>
</dbReference>
<sequence>MLGEFKHSLQHLSLYLIY</sequence>
<accession>A0A0K2U4V3</accession>
<reference evidence="1" key="1">
    <citation type="submission" date="2014-05" db="EMBL/GenBank/DDBJ databases">
        <authorList>
            <person name="Chronopoulou M."/>
        </authorList>
    </citation>
    <scope>NUCLEOTIDE SEQUENCE</scope>
    <source>
        <tissue evidence="1">Whole organism</tissue>
    </source>
</reference>
<organism evidence="1">
    <name type="scientific">Lepeophtheirus salmonis</name>
    <name type="common">Salmon louse</name>
    <name type="synonym">Caligus salmonis</name>
    <dbReference type="NCBI Taxonomy" id="72036"/>
    <lineage>
        <taxon>Eukaryota</taxon>
        <taxon>Metazoa</taxon>
        <taxon>Ecdysozoa</taxon>
        <taxon>Arthropoda</taxon>
        <taxon>Crustacea</taxon>
        <taxon>Multicrustacea</taxon>
        <taxon>Hexanauplia</taxon>
        <taxon>Copepoda</taxon>
        <taxon>Siphonostomatoida</taxon>
        <taxon>Caligidae</taxon>
        <taxon>Lepeophtheirus</taxon>
    </lineage>
</organism>
<protein>
    <submittedName>
        <fullName evidence="1">Uncharacterized protein</fullName>
    </submittedName>
</protein>
<evidence type="ECO:0000313" key="1">
    <source>
        <dbReference type="EMBL" id="CDW33248.1"/>
    </source>
</evidence>